<keyword evidence="4" id="KW-1133">Transmembrane helix</keyword>
<evidence type="ECO:0000256" key="7">
    <source>
        <dbReference type="ARBA" id="ARBA00023136"/>
    </source>
</evidence>
<evidence type="ECO:0000313" key="9">
    <source>
        <dbReference type="EMBL" id="KAF7355252.1"/>
    </source>
</evidence>
<accession>A0A8H6YB66</accession>
<feature type="region of interest" description="Disordered" evidence="8">
    <location>
        <begin position="298"/>
        <end position="335"/>
    </location>
</feature>
<evidence type="ECO:0000256" key="8">
    <source>
        <dbReference type="SAM" id="MobiDB-lite"/>
    </source>
</evidence>
<comment type="caution">
    <text evidence="9">The sequence shown here is derived from an EMBL/GenBank/DDBJ whole genome shotgun (WGS) entry which is preliminary data.</text>
</comment>
<evidence type="ECO:0008006" key="11">
    <source>
        <dbReference type="Google" id="ProtNLM"/>
    </source>
</evidence>
<evidence type="ECO:0000256" key="1">
    <source>
        <dbReference type="ARBA" id="ARBA00004173"/>
    </source>
</evidence>
<proteinExistence type="predicted"/>
<feature type="compositionally biased region" description="Polar residues" evidence="8">
    <location>
        <begin position="100"/>
        <end position="118"/>
    </location>
</feature>
<dbReference type="AlphaFoldDB" id="A0A8H6YB66"/>
<evidence type="ECO:0000256" key="4">
    <source>
        <dbReference type="ARBA" id="ARBA00022989"/>
    </source>
</evidence>
<dbReference type="InterPro" id="IPR024461">
    <property type="entry name" value="CCDC90-like"/>
</dbReference>
<dbReference type="GO" id="GO:0005739">
    <property type="term" value="C:mitochondrion"/>
    <property type="evidence" value="ECO:0007669"/>
    <property type="project" value="UniProtKB-SubCell"/>
</dbReference>
<evidence type="ECO:0000313" key="10">
    <source>
        <dbReference type="Proteomes" id="UP000623467"/>
    </source>
</evidence>
<comment type="subcellular location">
    <subcellularLocation>
        <location evidence="2">Membrane</location>
    </subcellularLocation>
    <subcellularLocation>
        <location evidence="1">Mitochondrion</location>
    </subcellularLocation>
</comment>
<keyword evidence="6" id="KW-0496">Mitochondrion</keyword>
<dbReference type="Pfam" id="PF07798">
    <property type="entry name" value="CCDC90-like"/>
    <property type="match status" value="1"/>
</dbReference>
<dbReference type="Proteomes" id="UP000623467">
    <property type="component" value="Unassembled WGS sequence"/>
</dbReference>
<dbReference type="GO" id="GO:0016020">
    <property type="term" value="C:membrane"/>
    <property type="evidence" value="ECO:0007669"/>
    <property type="project" value="UniProtKB-SubCell"/>
</dbReference>
<feature type="region of interest" description="Disordered" evidence="8">
    <location>
        <begin position="69"/>
        <end position="118"/>
    </location>
</feature>
<organism evidence="9 10">
    <name type="scientific">Mycena sanguinolenta</name>
    <dbReference type="NCBI Taxonomy" id="230812"/>
    <lineage>
        <taxon>Eukaryota</taxon>
        <taxon>Fungi</taxon>
        <taxon>Dikarya</taxon>
        <taxon>Basidiomycota</taxon>
        <taxon>Agaricomycotina</taxon>
        <taxon>Agaricomycetes</taxon>
        <taxon>Agaricomycetidae</taxon>
        <taxon>Agaricales</taxon>
        <taxon>Marasmiineae</taxon>
        <taxon>Mycenaceae</taxon>
        <taxon>Mycena</taxon>
    </lineage>
</organism>
<dbReference type="PANTHER" id="PTHR14360">
    <property type="entry name" value="PROTEIN FMP32, MITOCHONDRIAL"/>
    <property type="match status" value="1"/>
</dbReference>
<dbReference type="EMBL" id="JACAZH010000011">
    <property type="protein sequence ID" value="KAF7355252.1"/>
    <property type="molecule type" value="Genomic_DNA"/>
</dbReference>
<dbReference type="OrthoDB" id="1552at2759"/>
<protein>
    <recommendedName>
        <fullName evidence="11">Mitochondrial protein</fullName>
    </recommendedName>
</protein>
<keyword evidence="5" id="KW-0175">Coiled coil</keyword>
<dbReference type="PANTHER" id="PTHR14360:SF12">
    <property type="entry name" value="MOZ PROTEIN REPRESENTS A CHROMATIN-ASSOCIATED ACETYLTRANSFERASE"/>
    <property type="match status" value="1"/>
</dbReference>
<evidence type="ECO:0000256" key="6">
    <source>
        <dbReference type="ARBA" id="ARBA00023128"/>
    </source>
</evidence>
<keyword evidence="3" id="KW-0812">Transmembrane</keyword>
<feature type="compositionally biased region" description="Pro residues" evidence="8">
    <location>
        <begin position="298"/>
        <end position="307"/>
    </location>
</feature>
<evidence type="ECO:0000256" key="2">
    <source>
        <dbReference type="ARBA" id="ARBA00004370"/>
    </source>
</evidence>
<dbReference type="Gene3D" id="1.20.5.340">
    <property type="match status" value="1"/>
</dbReference>
<name>A0A8H6YB66_9AGAR</name>
<evidence type="ECO:0000256" key="5">
    <source>
        <dbReference type="ARBA" id="ARBA00023054"/>
    </source>
</evidence>
<reference evidence="9" key="1">
    <citation type="submission" date="2020-05" db="EMBL/GenBank/DDBJ databases">
        <title>Mycena genomes resolve the evolution of fungal bioluminescence.</title>
        <authorList>
            <person name="Tsai I.J."/>
        </authorList>
    </citation>
    <scope>NUCLEOTIDE SEQUENCE</scope>
    <source>
        <strain evidence="9">160909Yilan</strain>
    </source>
</reference>
<keyword evidence="7" id="KW-0472">Membrane</keyword>
<gene>
    <name evidence="9" type="ORF">MSAN_01441200</name>
</gene>
<keyword evidence="10" id="KW-1185">Reference proteome</keyword>
<sequence length="335" mass="36991">MILRSVSRLCRRISTEAHLPSSSLTPIVLSRDAHYPAISDPSTSRSISLAHPRDPVIQSENIPHQRIPHASSAQASNDEHIHSDPSDVEIPPPSPDGAPSLSSGVPSTHLGTSSSASYTNPPFHTHAFVTALEKTFPTPTARSLMRATRALLVDRIGRVRREGLTVKDLDNQAYLFRAALQELRAEITMSTNNDSAAMRTATSALRREVDRLDIKMKEDLATLKHEIQIELDSRKNEARTEFKQQDIAIEELLNKAVVSVSDLRTDVEEMKWHNMRRAVVSLLGFVLVIIISLELRPPPKPTPPPPVVAQSHPLSAKDVKQPQASQAEGLDDWVT</sequence>
<evidence type="ECO:0000256" key="3">
    <source>
        <dbReference type="ARBA" id="ARBA00022692"/>
    </source>
</evidence>